<dbReference type="InterPro" id="IPR011042">
    <property type="entry name" value="6-blade_b-propeller_TolB-like"/>
</dbReference>
<accession>A0ABV9U769</accession>
<dbReference type="Gene3D" id="2.120.10.30">
    <property type="entry name" value="TolB, C-terminal domain"/>
    <property type="match status" value="1"/>
</dbReference>
<dbReference type="SUPFAM" id="SSF69322">
    <property type="entry name" value="Tricorn protease domain 2"/>
    <property type="match status" value="1"/>
</dbReference>
<dbReference type="Proteomes" id="UP001595872">
    <property type="component" value="Unassembled WGS sequence"/>
</dbReference>
<evidence type="ECO:0000313" key="2">
    <source>
        <dbReference type="EMBL" id="MFC4912237.1"/>
    </source>
</evidence>
<name>A0ABV9U769_9ACTN</name>
<protein>
    <submittedName>
        <fullName evidence="2">Uncharacterized protein</fullName>
    </submittedName>
</protein>
<feature type="region of interest" description="Disordered" evidence="1">
    <location>
        <begin position="308"/>
        <end position="334"/>
    </location>
</feature>
<organism evidence="2 3">
    <name type="scientific">Actinomadura gamaensis</name>
    <dbReference type="NCBI Taxonomy" id="1763541"/>
    <lineage>
        <taxon>Bacteria</taxon>
        <taxon>Bacillati</taxon>
        <taxon>Actinomycetota</taxon>
        <taxon>Actinomycetes</taxon>
        <taxon>Streptosporangiales</taxon>
        <taxon>Thermomonosporaceae</taxon>
        <taxon>Actinomadura</taxon>
    </lineage>
</organism>
<proteinExistence type="predicted"/>
<feature type="region of interest" description="Disordered" evidence="1">
    <location>
        <begin position="32"/>
        <end position="51"/>
    </location>
</feature>
<keyword evidence="3" id="KW-1185">Reference proteome</keyword>
<evidence type="ECO:0000313" key="3">
    <source>
        <dbReference type="Proteomes" id="UP001595872"/>
    </source>
</evidence>
<sequence length="334" mass="34617">MATAWRNAVPVGVAVVGALVIGAGVDTVHRHPWSHKKAATAAKPTATTKHSEKPRFVVGVRRDGDAIVVRDVRTGHDVGLPVAAPAGRRFQRIAAGPGDSYVVASYASRKVVFHRLTLGKDGRPSALADIPRAAVPGVSTPSSDMAVTPDGANIAYVTYRSGGAGSVDVISTRTGARKTWTAKSAARISSLSWAGDTLSFLWSPQPRAGAHGELVAAAAPQVRTLDTAGPVGDLKLSKAILKLPAGAQAAVLSPDGRTIVAGLESSSRVALQQYSTETGRPGRVLWEQPGKSGVRRLDADSSGGHLLLSGDDGRLYGPDERTPVNAGDLSDVAW</sequence>
<gene>
    <name evidence="2" type="ORF">ACFPCY_33390</name>
</gene>
<dbReference type="RefSeq" id="WP_378261931.1">
    <property type="nucleotide sequence ID" value="NZ_JBHSIT010000011.1"/>
</dbReference>
<comment type="caution">
    <text evidence="2">The sequence shown here is derived from an EMBL/GenBank/DDBJ whole genome shotgun (WGS) entry which is preliminary data.</text>
</comment>
<feature type="compositionally biased region" description="Basic and acidic residues" evidence="1">
    <location>
        <begin position="311"/>
        <end position="322"/>
    </location>
</feature>
<reference evidence="3" key="1">
    <citation type="journal article" date="2019" name="Int. J. Syst. Evol. Microbiol.">
        <title>The Global Catalogue of Microorganisms (GCM) 10K type strain sequencing project: providing services to taxonomists for standard genome sequencing and annotation.</title>
        <authorList>
            <consortium name="The Broad Institute Genomics Platform"/>
            <consortium name="The Broad Institute Genome Sequencing Center for Infectious Disease"/>
            <person name="Wu L."/>
            <person name="Ma J."/>
        </authorList>
    </citation>
    <scope>NUCLEOTIDE SEQUENCE [LARGE SCALE GENOMIC DNA]</scope>
    <source>
        <strain evidence="3">KLKA75</strain>
    </source>
</reference>
<feature type="compositionally biased region" description="Low complexity" evidence="1">
    <location>
        <begin position="39"/>
        <end position="48"/>
    </location>
</feature>
<evidence type="ECO:0000256" key="1">
    <source>
        <dbReference type="SAM" id="MobiDB-lite"/>
    </source>
</evidence>
<dbReference type="EMBL" id="JBHSIT010000011">
    <property type="protein sequence ID" value="MFC4912237.1"/>
    <property type="molecule type" value="Genomic_DNA"/>
</dbReference>